<feature type="transmembrane region" description="Helical" evidence="1">
    <location>
        <begin position="117"/>
        <end position="136"/>
    </location>
</feature>
<gene>
    <name evidence="3" type="ordered locus">Arch_0074</name>
</gene>
<dbReference type="OrthoDB" id="3258018at2"/>
<accession>D7BLP0</accession>
<reference evidence="3 4" key="1">
    <citation type="journal article" date="2010" name="Stand. Genomic Sci.">
        <title>Complete genome sequence of Arcanobacterium haemolyticum type strain (11018).</title>
        <authorList>
            <person name="Yasawong M."/>
            <person name="Teshima H."/>
            <person name="Lapidus A."/>
            <person name="Nolan M."/>
            <person name="Lucas S."/>
            <person name="Glavina Del Rio T."/>
            <person name="Tice H."/>
            <person name="Cheng J."/>
            <person name="Bruce D."/>
            <person name="Detter C."/>
            <person name="Tapia R."/>
            <person name="Han C."/>
            <person name="Goodwin L."/>
            <person name="Pitluck S."/>
            <person name="Liolios K."/>
            <person name="Ivanova N."/>
            <person name="Mavromatis K."/>
            <person name="Mikhailova N."/>
            <person name="Pati A."/>
            <person name="Chen A."/>
            <person name="Palaniappan K."/>
            <person name="Land M."/>
            <person name="Hauser L."/>
            <person name="Chang Y."/>
            <person name="Jeffries C."/>
            <person name="Rohde M."/>
            <person name="Sikorski J."/>
            <person name="Pukall R."/>
            <person name="Goker M."/>
            <person name="Woyke T."/>
            <person name="Bristow J."/>
            <person name="Eisen J."/>
            <person name="Markowitz V."/>
            <person name="Hugenholtz P."/>
            <person name="Kyrpides N."/>
            <person name="Klenk H."/>
        </authorList>
    </citation>
    <scope>NUCLEOTIDE SEQUENCE [LARGE SCALE GENOMIC DNA]</scope>
    <source>
        <strain evidence="4">ATCC 9345 / DSM 20595 / CCUG 17215 / LMG 16163 / NBRC 15585 / NCTC 8452 / 11018</strain>
    </source>
</reference>
<dbReference type="HOGENOM" id="CLU_610658_0_0_11"/>
<keyword evidence="1" id="KW-0812">Transmembrane</keyword>
<feature type="domain" description="Glycosyltransferase RgtA/B/C/D-like" evidence="2">
    <location>
        <begin position="120"/>
        <end position="256"/>
    </location>
</feature>
<dbReference type="KEGG" id="ahe:Arch_0074"/>
<evidence type="ECO:0000256" key="1">
    <source>
        <dbReference type="SAM" id="Phobius"/>
    </source>
</evidence>
<feature type="transmembrane region" description="Helical" evidence="1">
    <location>
        <begin position="403"/>
        <end position="422"/>
    </location>
</feature>
<evidence type="ECO:0000313" key="3">
    <source>
        <dbReference type="EMBL" id="ADH91839.1"/>
    </source>
</evidence>
<evidence type="ECO:0000313" key="4">
    <source>
        <dbReference type="Proteomes" id="UP000000376"/>
    </source>
</evidence>
<sequence length="448" mass="49340">MTAIAQKYKESYSRFYLWFLGSGQYWVLGFLIVATMLSYRARYAATMSPFDEATYLDSILSLPDNMIAQRGEFYGDDIREKFACDGVYYFGTSGPPCGGDYSEVERFPQYGKNTADAYTPIFFWVTWVFARVFSVFGIDMMVGARLAMIIYGTAAFLVLYKTMRMLNVPIAVGYTTIAFALTSPFVWWTYTFVTTDSTVLLIGALALFVTIRFLQGAGSLWPLVAVGVLGMALKITNILAIGLAGLIVLMYVAFERFSSDSSAQKLPLRSWLVPGLVSVFAALGTHVTWEVIRRLIALGDSPDQGISMERNTIGELINQAQSGFGSLVSNGHGESISSPFSFLISRFLVFLIIAAVIGMMLKKPASQLEFALAWATGIAAVIFLPILFIIVQRLVLPFSIPARYAAAILPAMFLCVGLSIRWAGARWLMGTVAAGAWIYVVFSGMTYL</sequence>
<protein>
    <recommendedName>
        <fullName evidence="2">Glycosyltransferase RgtA/B/C/D-like domain-containing protein</fullName>
    </recommendedName>
</protein>
<organism evidence="3 4">
    <name type="scientific">Arcanobacterium haemolyticum (strain ATCC 9345 / DSM 20595 / CCM 5947 / CCUG 17215 / LMG 16163 / NBRC 15585 / NCTC 8452 / 11018)</name>
    <dbReference type="NCBI Taxonomy" id="644284"/>
    <lineage>
        <taxon>Bacteria</taxon>
        <taxon>Bacillati</taxon>
        <taxon>Actinomycetota</taxon>
        <taxon>Actinomycetes</taxon>
        <taxon>Actinomycetales</taxon>
        <taxon>Actinomycetaceae</taxon>
        <taxon>Arcanobacterium</taxon>
    </lineage>
</organism>
<dbReference type="Pfam" id="PF13231">
    <property type="entry name" value="PMT_2"/>
    <property type="match status" value="1"/>
</dbReference>
<keyword evidence="4" id="KW-1185">Reference proteome</keyword>
<dbReference type="STRING" id="644284.Arch_0074"/>
<feature type="transmembrane region" description="Helical" evidence="1">
    <location>
        <begin position="428"/>
        <end position="447"/>
    </location>
</feature>
<proteinExistence type="predicted"/>
<dbReference type="InterPro" id="IPR038731">
    <property type="entry name" value="RgtA/B/C-like"/>
</dbReference>
<evidence type="ECO:0000259" key="2">
    <source>
        <dbReference type="Pfam" id="PF13231"/>
    </source>
</evidence>
<dbReference type="Proteomes" id="UP000000376">
    <property type="component" value="Chromosome"/>
</dbReference>
<dbReference type="AlphaFoldDB" id="D7BLP0"/>
<feature type="transmembrane region" description="Helical" evidence="1">
    <location>
        <begin position="340"/>
        <end position="360"/>
    </location>
</feature>
<feature type="transmembrane region" description="Helical" evidence="1">
    <location>
        <begin position="15"/>
        <end position="39"/>
    </location>
</feature>
<dbReference type="EMBL" id="CP002045">
    <property type="protein sequence ID" value="ADH91839.1"/>
    <property type="molecule type" value="Genomic_DNA"/>
</dbReference>
<keyword evidence="1" id="KW-1133">Transmembrane helix</keyword>
<feature type="transmembrane region" description="Helical" evidence="1">
    <location>
        <begin position="142"/>
        <end position="160"/>
    </location>
</feature>
<dbReference type="eggNOG" id="ENOG502ZNIJ">
    <property type="taxonomic scope" value="Bacteria"/>
</dbReference>
<feature type="transmembrane region" description="Helical" evidence="1">
    <location>
        <begin position="221"/>
        <end position="251"/>
    </location>
</feature>
<keyword evidence="1" id="KW-0472">Membrane</keyword>
<feature type="transmembrane region" description="Helical" evidence="1">
    <location>
        <begin position="172"/>
        <end position="191"/>
    </location>
</feature>
<name>D7BLP0_ARCHD</name>
<dbReference type="RefSeq" id="WP_013169337.1">
    <property type="nucleotide sequence ID" value="NC_014218.1"/>
</dbReference>
<feature type="transmembrane region" description="Helical" evidence="1">
    <location>
        <begin position="372"/>
        <end position="391"/>
    </location>
</feature>